<proteinExistence type="predicted"/>
<dbReference type="EMBL" id="BKCJ010316055">
    <property type="protein sequence ID" value="GEZ73157.1"/>
    <property type="molecule type" value="Genomic_DNA"/>
</dbReference>
<comment type="caution">
    <text evidence="1">The sequence shown here is derived from an EMBL/GenBank/DDBJ whole genome shotgun (WGS) entry which is preliminary data.</text>
</comment>
<sequence length="81" mass="8348">FLNLLSNKMVSNVNVLGPGLLDIIVAESNGTAIVTIQGNLIEDKVVVYEGVPTELTRACTAGVGETGLLIQGGSKYSSNIG</sequence>
<dbReference type="AlphaFoldDB" id="A0A699IPI9"/>
<evidence type="ECO:0000313" key="1">
    <source>
        <dbReference type="EMBL" id="GEZ73157.1"/>
    </source>
</evidence>
<name>A0A699IPI9_TANCI</name>
<gene>
    <name evidence="1" type="ORF">Tci_545130</name>
</gene>
<accession>A0A699IPI9</accession>
<feature type="non-terminal residue" evidence="1">
    <location>
        <position position="1"/>
    </location>
</feature>
<reference evidence="1" key="1">
    <citation type="journal article" date="2019" name="Sci. Rep.">
        <title>Draft genome of Tanacetum cinerariifolium, the natural source of mosquito coil.</title>
        <authorList>
            <person name="Yamashiro T."/>
            <person name="Shiraishi A."/>
            <person name="Satake H."/>
            <person name="Nakayama K."/>
        </authorList>
    </citation>
    <scope>NUCLEOTIDE SEQUENCE</scope>
</reference>
<organism evidence="1">
    <name type="scientific">Tanacetum cinerariifolium</name>
    <name type="common">Dalmatian daisy</name>
    <name type="synonym">Chrysanthemum cinerariifolium</name>
    <dbReference type="NCBI Taxonomy" id="118510"/>
    <lineage>
        <taxon>Eukaryota</taxon>
        <taxon>Viridiplantae</taxon>
        <taxon>Streptophyta</taxon>
        <taxon>Embryophyta</taxon>
        <taxon>Tracheophyta</taxon>
        <taxon>Spermatophyta</taxon>
        <taxon>Magnoliopsida</taxon>
        <taxon>eudicotyledons</taxon>
        <taxon>Gunneridae</taxon>
        <taxon>Pentapetalae</taxon>
        <taxon>asterids</taxon>
        <taxon>campanulids</taxon>
        <taxon>Asterales</taxon>
        <taxon>Asteraceae</taxon>
        <taxon>Asteroideae</taxon>
        <taxon>Anthemideae</taxon>
        <taxon>Anthemidinae</taxon>
        <taxon>Tanacetum</taxon>
    </lineage>
</organism>
<protein>
    <submittedName>
        <fullName evidence="1">Uncharacterized protein</fullName>
    </submittedName>
</protein>